<dbReference type="GO" id="GO:0008168">
    <property type="term" value="F:methyltransferase activity"/>
    <property type="evidence" value="ECO:0007669"/>
    <property type="project" value="UniProtKB-KW"/>
</dbReference>
<keyword evidence="3 11" id="KW-0489">Methyltransferase</keyword>
<dbReference type="InterPro" id="IPR052916">
    <property type="entry name" value="Type-I_RE_MTase_Subunit"/>
</dbReference>
<evidence type="ECO:0000256" key="8">
    <source>
        <dbReference type="SAM" id="Coils"/>
    </source>
</evidence>
<dbReference type="EMBL" id="JBHUJB010000021">
    <property type="protein sequence ID" value="MFD2158147.1"/>
    <property type="molecule type" value="Genomic_DNA"/>
</dbReference>
<evidence type="ECO:0000256" key="6">
    <source>
        <dbReference type="ARBA" id="ARBA00022747"/>
    </source>
</evidence>
<dbReference type="PANTHER" id="PTHR42998">
    <property type="entry name" value="TYPE I RESTRICTION ENZYME HINDVIIP M PROTEIN-RELATED"/>
    <property type="match status" value="1"/>
</dbReference>
<name>A0ABW4Z8I1_9BACT</name>
<keyword evidence="6" id="KW-0680">Restriction system</keyword>
<evidence type="ECO:0000256" key="5">
    <source>
        <dbReference type="ARBA" id="ARBA00022691"/>
    </source>
</evidence>
<dbReference type="Pfam" id="PF12161">
    <property type="entry name" value="HsdM_N"/>
    <property type="match status" value="1"/>
</dbReference>
<dbReference type="EC" id="2.1.1.72" evidence="2"/>
<keyword evidence="8" id="KW-0175">Coiled coil</keyword>
<dbReference type="Proteomes" id="UP001597389">
    <property type="component" value="Unassembled WGS sequence"/>
</dbReference>
<evidence type="ECO:0000256" key="3">
    <source>
        <dbReference type="ARBA" id="ARBA00022603"/>
    </source>
</evidence>
<organism evidence="11 12">
    <name type="scientific">Rubritalea tangerina</name>
    <dbReference type="NCBI Taxonomy" id="430798"/>
    <lineage>
        <taxon>Bacteria</taxon>
        <taxon>Pseudomonadati</taxon>
        <taxon>Verrucomicrobiota</taxon>
        <taxon>Verrucomicrobiia</taxon>
        <taxon>Verrucomicrobiales</taxon>
        <taxon>Rubritaleaceae</taxon>
        <taxon>Rubritalea</taxon>
    </lineage>
</organism>
<dbReference type="PANTHER" id="PTHR42998:SF1">
    <property type="entry name" value="TYPE I RESTRICTION ENZYME HINDI METHYLASE SUBUNIT"/>
    <property type="match status" value="1"/>
</dbReference>
<dbReference type="Gene3D" id="3.40.50.150">
    <property type="entry name" value="Vaccinia Virus protein VP39"/>
    <property type="match status" value="1"/>
</dbReference>
<dbReference type="InterPro" id="IPR038333">
    <property type="entry name" value="T1MK-like_N_sf"/>
</dbReference>
<dbReference type="InterPro" id="IPR029063">
    <property type="entry name" value="SAM-dependent_MTases_sf"/>
</dbReference>
<evidence type="ECO:0000259" key="10">
    <source>
        <dbReference type="Pfam" id="PF12161"/>
    </source>
</evidence>
<sequence length="540" mass="60037">MHWTEPADTSDSSAELERRLWSTANTLWADADLKPSEFSPIVLGLIFLRFADVKFSAAQADIQPAEGSRRRRSIGATDYHAKGVLFLPDNARFQLLLEMPESEAIGQAINEAMRGIEEHNTDLADVLPKTYHILDNRTLASLLKDIGSIPLSEDGEPGSGGDVFGLIYEYFLGKFAMSEGQKGGEFYTPTSMVKLIVEILEPYHGRILDPACGSGGMFVQSARFVTEHQKNPTSEISVYGQEKTTATAKLSRLNLTVHNLSGDIRIGNTFYEDLHDCPGRFDYVMANPPFNVSNVDKERLADDPRYPFGLPRTDNANYLWIQQFYSSLNENGRAGFVMANSASDARSSEQDIRQKLIESGAVDCMLSAPSNMFYTVTLPATLWFFDKGKIGTPREDTVLFIDARHIYRQIDRAHRDFTPAQVEFIANIARLYRGETLELVHGSETKLLEVFGDEGCTDVQQLSFKDVPGLCKAADRAAIEEQGWSLNPGRYVGVAPGEEISDEDFIEKLTSLNEELEVLNAEASELEQTIASNITEILEA</sequence>
<dbReference type="PRINTS" id="PR00507">
    <property type="entry name" value="N12N6MTFRASE"/>
</dbReference>
<comment type="caution">
    <text evidence="11">The sequence shown here is derived from an EMBL/GenBank/DDBJ whole genome shotgun (WGS) entry which is preliminary data.</text>
</comment>
<protein>
    <recommendedName>
        <fullName evidence="2">site-specific DNA-methyltransferase (adenine-specific)</fullName>
        <ecNumber evidence="2">2.1.1.72</ecNumber>
    </recommendedName>
</protein>
<comment type="similarity">
    <text evidence="1">Belongs to the N(4)/N(6)-methyltransferase family.</text>
</comment>
<accession>A0ABW4Z8I1</accession>
<evidence type="ECO:0000313" key="12">
    <source>
        <dbReference type="Proteomes" id="UP001597389"/>
    </source>
</evidence>
<feature type="domain" description="N6 adenine-specific DNA methyltransferase N-terminal" evidence="10">
    <location>
        <begin position="16"/>
        <end position="144"/>
    </location>
</feature>
<dbReference type="GO" id="GO:0032259">
    <property type="term" value="P:methylation"/>
    <property type="evidence" value="ECO:0007669"/>
    <property type="project" value="UniProtKB-KW"/>
</dbReference>
<evidence type="ECO:0000313" key="11">
    <source>
        <dbReference type="EMBL" id="MFD2158147.1"/>
    </source>
</evidence>
<feature type="coiled-coil region" evidence="8">
    <location>
        <begin position="502"/>
        <end position="536"/>
    </location>
</feature>
<evidence type="ECO:0000256" key="2">
    <source>
        <dbReference type="ARBA" id="ARBA00011900"/>
    </source>
</evidence>
<dbReference type="Pfam" id="PF02384">
    <property type="entry name" value="N6_Mtase"/>
    <property type="match status" value="1"/>
</dbReference>
<dbReference type="RefSeq" id="WP_377090290.1">
    <property type="nucleotide sequence ID" value="NZ_JBHSJL010000014.1"/>
</dbReference>
<gene>
    <name evidence="11" type="ORF">ACFSW8_04480</name>
</gene>
<keyword evidence="5" id="KW-0949">S-adenosyl-L-methionine</keyword>
<dbReference type="Gene3D" id="1.20.1260.30">
    <property type="match status" value="1"/>
</dbReference>
<proteinExistence type="inferred from homology"/>
<dbReference type="InterPro" id="IPR022749">
    <property type="entry name" value="D12N6_MeTrfase_N"/>
</dbReference>
<reference evidence="12" key="1">
    <citation type="journal article" date="2019" name="Int. J. Syst. Evol. Microbiol.">
        <title>The Global Catalogue of Microorganisms (GCM) 10K type strain sequencing project: providing services to taxonomists for standard genome sequencing and annotation.</title>
        <authorList>
            <consortium name="The Broad Institute Genomics Platform"/>
            <consortium name="The Broad Institute Genome Sequencing Center for Infectious Disease"/>
            <person name="Wu L."/>
            <person name="Ma J."/>
        </authorList>
    </citation>
    <scope>NUCLEOTIDE SEQUENCE [LARGE SCALE GENOMIC DNA]</scope>
    <source>
        <strain evidence="12">CCUG 57942</strain>
    </source>
</reference>
<comment type="catalytic activity">
    <reaction evidence="7">
        <text>a 2'-deoxyadenosine in DNA + S-adenosyl-L-methionine = an N(6)-methyl-2'-deoxyadenosine in DNA + S-adenosyl-L-homocysteine + H(+)</text>
        <dbReference type="Rhea" id="RHEA:15197"/>
        <dbReference type="Rhea" id="RHEA-COMP:12418"/>
        <dbReference type="Rhea" id="RHEA-COMP:12419"/>
        <dbReference type="ChEBI" id="CHEBI:15378"/>
        <dbReference type="ChEBI" id="CHEBI:57856"/>
        <dbReference type="ChEBI" id="CHEBI:59789"/>
        <dbReference type="ChEBI" id="CHEBI:90615"/>
        <dbReference type="ChEBI" id="CHEBI:90616"/>
        <dbReference type="EC" id="2.1.1.72"/>
    </reaction>
</comment>
<evidence type="ECO:0000256" key="7">
    <source>
        <dbReference type="ARBA" id="ARBA00047942"/>
    </source>
</evidence>
<evidence type="ECO:0000256" key="1">
    <source>
        <dbReference type="ARBA" id="ARBA00006594"/>
    </source>
</evidence>
<dbReference type="InterPro" id="IPR003356">
    <property type="entry name" value="DNA_methylase_A-5"/>
</dbReference>
<dbReference type="SUPFAM" id="SSF53335">
    <property type="entry name" value="S-adenosyl-L-methionine-dependent methyltransferases"/>
    <property type="match status" value="1"/>
</dbReference>
<keyword evidence="4" id="KW-0808">Transferase</keyword>
<keyword evidence="12" id="KW-1185">Reference proteome</keyword>
<evidence type="ECO:0000259" key="9">
    <source>
        <dbReference type="Pfam" id="PF02384"/>
    </source>
</evidence>
<feature type="domain" description="DNA methylase adenine-specific" evidence="9">
    <location>
        <begin position="161"/>
        <end position="496"/>
    </location>
</feature>
<evidence type="ECO:0000256" key="4">
    <source>
        <dbReference type="ARBA" id="ARBA00022679"/>
    </source>
</evidence>